<evidence type="ECO:0000313" key="2">
    <source>
        <dbReference type="EMBL" id="MFC7749314.1"/>
    </source>
</evidence>
<reference evidence="3" key="1">
    <citation type="journal article" date="2019" name="Int. J. Syst. Evol. Microbiol.">
        <title>The Global Catalogue of Microorganisms (GCM) 10K type strain sequencing project: providing services to taxonomists for standard genome sequencing and annotation.</title>
        <authorList>
            <consortium name="The Broad Institute Genomics Platform"/>
            <consortium name="The Broad Institute Genome Sequencing Center for Infectious Disease"/>
            <person name="Wu L."/>
            <person name="Ma J."/>
        </authorList>
    </citation>
    <scope>NUCLEOTIDE SEQUENCE [LARGE SCALE GENOMIC DNA]</scope>
    <source>
        <strain evidence="3">JCM 18657</strain>
    </source>
</reference>
<protein>
    <submittedName>
        <fullName evidence="2">YheC/YheD family protein</fullName>
    </submittedName>
</protein>
<dbReference type="SUPFAM" id="SSF56059">
    <property type="entry name" value="Glutathione synthetase ATP-binding domain-like"/>
    <property type="match status" value="1"/>
</dbReference>
<feature type="region of interest" description="Disordered" evidence="1">
    <location>
        <begin position="252"/>
        <end position="311"/>
    </location>
</feature>
<name>A0ABW2UZK1_9BACL</name>
<accession>A0ABW2UZK1</accession>
<comment type="caution">
    <text evidence="2">The sequence shown here is derived from an EMBL/GenBank/DDBJ whole genome shotgun (WGS) entry which is preliminary data.</text>
</comment>
<proteinExistence type="predicted"/>
<dbReference type="EMBL" id="JBHTGQ010000011">
    <property type="protein sequence ID" value="MFC7749314.1"/>
    <property type="molecule type" value="Genomic_DNA"/>
</dbReference>
<dbReference type="RefSeq" id="WP_138789604.1">
    <property type="nucleotide sequence ID" value="NZ_JBHTGQ010000011.1"/>
</dbReference>
<sequence>MKTDGGRLRIYSKWKRMIPLMADAASKANVPETHRYGPVILGQLLKRYGMVYVKPDLGAHGRDVFRIERLGRGRTAAYRLRSNGRTRRFGRLSGVTAALAVPARRENYLVQQGIRLLRYRRRPFDFRVMTQRNERGRWEVTGIAGRLARTGRIVTNGSQGAEILYAGTLLRSRAKGDAPRQVRRLESLALTASEAFGRAYPASRELGFDIAADNELRLWILEVNTRPEATPFTKLPNRSMYRRILKLRRFNAAPPKPARPLRTVPPAARKRRPASFEASGRIPGALMKRLRKPSAVKPASRTAGRAARRVS</sequence>
<dbReference type="Gene3D" id="3.30.470.20">
    <property type="entry name" value="ATP-grasp fold, B domain"/>
    <property type="match status" value="1"/>
</dbReference>
<dbReference type="InterPro" id="IPR026838">
    <property type="entry name" value="YheC/D"/>
</dbReference>
<keyword evidence="3" id="KW-1185">Reference proteome</keyword>
<gene>
    <name evidence="2" type="ORF">ACFQWB_05070</name>
</gene>
<evidence type="ECO:0000313" key="3">
    <source>
        <dbReference type="Proteomes" id="UP001596528"/>
    </source>
</evidence>
<dbReference type="Proteomes" id="UP001596528">
    <property type="component" value="Unassembled WGS sequence"/>
</dbReference>
<organism evidence="2 3">
    <name type="scientific">Paenibacillus thermoaerophilus</name>
    <dbReference type="NCBI Taxonomy" id="1215385"/>
    <lineage>
        <taxon>Bacteria</taxon>
        <taxon>Bacillati</taxon>
        <taxon>Bacillota</taxon>
        <taxon>Bacilli</taxon>
        <taxon>Bacillales</taxon>
        <taxon>Paenibacillaceae</taxon>
        <taxon>Paenibacillus</taxon>
    </lineage>
</organism>
<dbReference type="Pfam" id="PF14398">
    <property type="entry name" value="ATPgrasp_YheCD"/>
    <property type="match status" value="1"/>
</dbReference>
<evidence type="ECO:0000256" key="1">
    <source>
        <dbReference type="SAM" id="MobiDB-lite"/>
    </source>
</evidence>